<keyword evidence="3" id="KW-1185">Reference proteome</keyword>
<feature type="region of interest" description="Disordered" evidence="1">
    <location>
        <begin position="1"/>
        <end position="42"/>
    </location>
</feature>
<gene>
    <name evidence="2" type="ORF">CJOHNSTONI_LOCUS640</name>
</gene>
<dbReference type="EMBL" id="CAKAEH010000169">
    <property type="protein sequence ID" value="CAG9530116.1"/>
    <property type="molecule type" value="Genomic_DNA"/>
</dbReference>
<dbReference type="Proteomes" id="UP000746747">
    <property type="component" value="Unassembled WGS sequence"/>
</dbReference>
<comment type="caution">
    <text evidence="2">The sequence shown here is derived from an EMBL/GenBank/DDBJ whole genome shotgun (WGS) entry which is preliminary data.</text>
</comment>
<organism evidence="2 3">
    <name type="scientific">Cercopithifilaria johnstoni</name>
    <dbReference type="NCBI Taxonomy" id="2874296"/>
    <lineage>
        <taxon>Eukaryota</taxon>
        <taxon>Metazoa</taxon>
        <taxon>Ecdysozoa</taxon>
        <taxon>Nematoda</taxon>
        <taxon>Chromadorea</taxon>
        <taxon>Rhabditida</taxon>
        <taxon>Spirurina</taxon>
        <taxon>Spiruromorpha</taxon>
        <taxon>Filarioidea</taxon>
        <taxon>Onchocercidae</taxon>
        <taxon>Cercopithifilaria</taxon>
    </lineage>
</organism>
<protein>
    <submittedName>
        <fullName evidence="2">Uncharacterized protein</fullName>
    </submittedName>
</protein>
<proteinExistence type="predicted"/>
<accession>A0A8J2MIE9</accession>
<evidence type="ECO:0000313" key="2">
    <source>
        <dbReference type="EMBL" id="CAG9530116.1"/>
    </source>
</evidence>
<evidence type="ECO:0000256" key="1">
    <source>
        <dbReference type="SAM" id="MobiDB-lite"/>
    </source>
</evidence>
<feature type="compositionally biased region" description="Polar residues" evidence="1">
    <location>
        <begin position="11"/>
        <end position="42"/>
    </location>
</feature>
<dbReference type="AlphaFoldDB" id="A0A8J2MIE9"/>
<sequence>RKVSEEGLQIQDLSINNTNKGQAESFSQSSHLSTQNKTHTGT</sequence>
<feature type="non-terminal residue" evidence="2">
    <location>
        <position position="1"/>
    </location>
</feature>
<reference evidence="2" key="1">
    <citation type="submission" date="2021-09" db="EMBL/GenBank/DDBJ databases">
        <authorList>
            <consortium name="Pathogen Informatics"/>
        </authorList>
    </citation>
    <scope>NUCLEOTIDE SEQUENCE</scope>
</reference>
<evidence type="ECO:0000313" key="3">
    <source>
        <dbReference type="Proteomes" id="UP000746747"/>
    </source>
</evidence>
<name>A0A8J2MIE9_9BILA</name>